<evidence type="ECO:0000256" key="3">
    <source>
        <dbReference type="SAM" id="SignalP"/>
    </source>
</evidence>
<evidence type="ECO:0000313" key="5">
    <source>
        <dbReference type="Proteomes" id="UP001578633"/>
    </source>
</evidence>
<feature type="signal peptide" evidence="3">
    <location>
        <begin position="1"/>
        <end position="17"/>
    </location>
</feature>
<dbReference type="RefSeq" id="XP_069306079.1">
    <property type="nucleotide sequence ID" value="XM_069452592.1"/>
</dbReference>
<reference evidence="4 5" key="1">
    <citation type="submission" date="2024-09" db="EMBL/GenBank/DDBJ databases">
        <title>T2T genomes of carrot and Alternaria dauci and their utility for understanding host-pathogen interaction during carrot leaf blight disease.</title>
        <authorList>
            <person name="Liu W."/>
            <person name="Xu S."/>
            <person name="Ou C."/>
            <person name="Liu X."/>
            <person name="Zhuang F."/>
            <person name="Deng X.W."/>
        </authorList>
    </citation>
    <scope>NUCLEOTIDE SEQUENCE [LARGE SCALE GENOMIC DNA]</scope>
    <source>
        <strain evidence="4 5">A2016</strain>
    </source>
</reference>
<comment type="caution">
    <text evidence="4">The sequence shown here is derived from an EMBL/GenBank/DDBJ whole genome shotgun (WGS) entry which is preliminary data.</text>
</comment>
<feature type="chain" id="PRO_5046263470" description="Mid2 domain-containing protein" evidence="3">
    <location>
        <begin position="18"/>
        <end position="297"/>
    </location>
</feature>
<dbReference type="Proteomes" id="UP001578633">
    <property type="component" value="Chromosome 5"/>
</dbReference>
<keyword evidence="5" id="KW-1185">Reference proteome</keyword>
<name>A0ABR3UG73_9PLEO</name>
<feature type="transmembrane region" description="Helical" evidence="2">
    <location>
        <begin position="208"/>
        <end position="228"/>
    </location>
</feature>
<accession>A0ABR3UG73</accession>
<sequence length="297" mass="31114">MLPRTVLWLALTTLAAADNCYWRNGGLQTVAKYQPCSNDTSDPLSHICCKIGEGEDTCLPNGICQAVAPTDTHYGLYFRETCTLQNWEAGGCLNLCSSGEEQGKNDVTVTPCDGTPTSEFWCCGDSTNCCTDPNLEKFKVEPTFSGIITSSLLPTSASASVSPSASSTSSTPSSSNSNANANANTSTPAPSAIPQNNHSAGLSTGAKAGIGVGAAAGVIALIAVGIFIGRRSHNKKKNEVTEAQTYYEPAKGEVPAAVYRHEAPMDEATRYEAPARQAPVELAGDQVRAHEAPGHVR</sequence>
<dbReference type="PANTHER" id="PTHR16861:SF4">
    <property type="entry name" value="SH3 DOMAIN PROTEIN (AFU_ORTHOLOGUE AFUA_1G13610)"/>
    <property type="match status" value="1"/>
</dbReference>
<keyword evidence="2" id="KW-1133">Transmembrane helix</keyword>
<feature type="region of interest" description="Disordered" evidence="1">
    <location>
        <begin position="157"/>
        <end position="198"/>
    </location>
</feature>
<feature type="compositionally biased region" description="Low complexity" evidence="1">
    <location>
        <begin position="157"/>
        <end position="192"/>
    </location>
</feature>
<keyword evidence="3" id="KW-0732">Signal</keyword>
<evidence type="ECO:0008006" key="6">
    <source>
        <dbReference type="Google" id="ProtNLM"/>
    </source>
</evidence>
<keyword evidence="2" id="KW-0472">Membrane</keyword>
<keyword evidence="2" id="KW-0812">Transmembrane</keyword>
<proteinExistence type="predicted"/>
<dbReference type="GeneID" id="96086041"/>
<dbReference type="PANTHER" id="PTHR16861">
    <property type="entry name" value="GLYCOPROTEIN 38"/>
    <property type="match status" value="1"/>
</dbReference>
<evidence type="ECO:0000256" key="1">
    <source>
        <dbReference type="SAM" id="MobiDB-lite"/>
    </source>
</evidence>
<evidence type="ECO:0000256" key="2">
    <source>
        <dbReference type="SAM" id="Phobius"/>
    </source>
</evidence>
<organism evidence="4 5">
    <name type="scientific">Alternaria dauci</name>
    <dbReference type="NCBI Taxonomy" id="48095"/>
    <lineage>
        <taxon>Eukaryota</taxon>
        <taxon>Fungi</taxon>
        <taxon>Dikarya</taxon>
        <taxon>Ascomycota</taxon>
        <taxon>Pezizomycotina</taxon>
        <taxon>Dothideomycetes</taxon>
        <taxon>Pleosporomycetidae</taxon>
        <taxon>Pleosporales</taxon>
        <taxon>Pleosporineae</taxon>
        <taxon>Pleosporaceae</taxon>
        <taxon>Alternaria</taxon>
        <taxon>Alternaria sect. Porri</taxon>
    </lineage>
</organism>
<gene>
    <name evidence="4" type="ORF">ACET3X_005719</name>
</gene>
<evidence type="ECO:0000313" key="4">
    <source>
        <dbReference type="EMBL" id="KAL1795495.1"/>
    </source>
</evidence>
<dbReference type="EMBL" id="JBHGVX010000005">
    <property type="protein sequence ID" value="KAL1795495.1"/>
    <property type="molecule type" value="Genomic_DNA"/>
</dbReference>
<protein>
    <recommendedName>
        <fullName evidence="6">Mid2 domain-containing protein</fullName>
    </recommendedName>
</protein>